<reference evidence="2" key="1">
    <citation type="submission" date="2018-08" db="EMBL/GenBank/DDBJ databases">
        <title>HSV2 whole genome sequences from clinical isolates.</title>
        <authorList>
            <person name="Roychoudhury P."/>
            <person name="Greninger A.L."/>
            <person name="Jerome K.R."/>
            <person name="Johnston C."/>
            <person name="Wald A."/>
            <person name="Xie H."/>
        </authorList>
    </citation>
    <scope>NUCLEOTIDE SEQUENCE</scope>
    <source>
        <strain evidence="2">2006-13869CAM</strain>
    </source>
</reference>
<name>A0A481TFM9_HHV2</name>
<evidence type="ECO:0000313" key="2">
    <source>
        <dbReference type="EMBL" id="QBH80069.1"/>
    </source>
</evidence>
<evidence type="ECO:0000256" key="1">
    <source>
        <dbReference type="SAM" id="MobiDB-lite"/>
    </source>
</evidence>
<accession>A0A481TFM9</accession>
<organism evidence="2">
    <name type="scientific">Human herpesvirus 2</name>
    <name type="common">HHV-2</name>
    <name type="synonym">Human herpes simplex virus 2</name>
    <dbReference type="NCBI Taxonomy" id="10310"/>
    <lineage>
        <taxon>Viruses</taxon>
        <taxon>Duplodnaviria</taxon>
        <taxon>Heunggongvirae</taxon>
        <taxon>Peploviricota</taxon>
        <taxon>Herviviricetes</taxon>
        <taxon>Herpesvirales</taxon>
        <taxon>Orthoherpesviridae</taxon>
        <taxon>Alphaherpesvirinae</taxon>
        <taxon>Simplexvirus</taxon>
        <taxon>Simplexvirus humanalpha2</taxon>
    </lineage>
</organism>
<protein>
    <submittedName>
        <fullName evidence="2">Uncharacterized protein</fullName>
    </submittedName>
</protein>
<sequence>MLARPKRDLGEGRRVRKLEDVVLARVGPDRVLGMGAPEHKDQARAARGQPSDHPAHKAVPSKLGVGRRRPALDGQGRVQQQHAVASPLFQAAAAAHARVGVTIFYRRQHVP</sequence>
<organismHost>
    <name type="scientific">Homo sapiens</name>
    <name type="common">Human</name>
    <dbReference type="NCBI Taxonomy" id="9606"/>
</organismHost>
<dbReference type="EMBL" id="MH790603">
    <property type="protein sequence ID" value="QBH80069.1"/>
    <property type="molecule type" value="Genomic_DNA"/>
</dbReference>
<proteinExistence type="predicted"/>
<feature type="region of interest" description="Disordered" evidence="1">
    <location>
        <begin position="31"/>
        <end position="79"/>
    </location>
</feature>